<dbReference type="InterPro" id="IPR008258">
    <property type="entry name" value="Transglycosylase_SLT_dom_1"/>
</dbReference>
<gene>
    <name evidence="4" type="ORF">P6223_005221</name>
</gene>
<dbReference type="InterPro" id="IPR023346">
    <property type="entry name" value="Lysozyme-like_dom_sf"/>
</dbReference>
<dbReference type="AlphaFoldDB" id="A0AAI9H308"/>
<name>A0AAI9H308_ECOLX</name>
<evidence type="ECO:0000256" key="2">
    <source>
        <dbReference type="ARBA" id="ARBA00022729"/>
    </source>
</evidence>
<dbReference type="RefSeq" id="WP_032145718.1">
    <property type="nucleotide sequence ID" value="NZ_CAXJOZ010000010.1"/>
</dbReference>
<comment type="caution">
    <text evidence="4">The sequence shown here is derived from an EMBL/GenBank/DDBJ whole genome shotgun (WGS) entry which is preliminary data.</text>
</comment>
<dbReference type="CDD" id="cd00254">
    <property type="entry name" value="LT-like"/>
    <property type="match status" value="1"/>
</dbReference>
<dbReference type="Pfam" id="PF01464">
    <property type="entry name" value="SLT"/>
    <property type="match status" value="1"/>
</dbReference>
<dbReference type="PANTHER" id="PTHR37423:SF2">
    <property type="entry name" value="MEMBRANE-BOUND LYTIC MUREIN TRANSGLYCOSYLASE C"/>
    <property type="match status" value="1"/>
</dbReference>
<dbReference type="Gene3D" id="1.10.530.10">
    <property type="match status" value="1"/>
</dbReference>
<comment type="similarity">
    <text evidence="1">Belongs to the transglycosylase Slt family.</text>
</comment>
<evidence type="ECO:0000259" key="3">
    <source>
        <dbReference type="Pfam" id="PF01464"/>
    </source>
</evidence>
<protein>
    <submittedName>
        <fullName evidence="4">Lytic transglycosylase domain-containing protein</fullName>
    </submittedName>
</protein>
<keyword evidence="2" id="KW-0732">Signal</keyword>
<evidence type="ECO:0000313" key="4">
    <source>
        <dbReference type="EMBL" id="EMM0028532.1"/>
    </source>
</evidence>
<accession>A0AAI9H308</accession>
<feature type="domain" description="Transglycosylase SLT" evidence="3">
    <location>
        <begin position="102"/>
        <end position="207"/>
    </location>
</feature>
<reference evidence="4" key="1">
    <citation type="submission" date="2024-02" db="EMBL/GenBank/DDBJ databases">
        <authorList>
            <consortium name="Clinical and Environmental Microbiology Branch: Whole genome sequencing antimicrobial resistance pathogens in the healthcare setting"/>
        </authorList>
    </citation>
    <scope>NUCLEOTIDE SEQUENCE</scope>
    <source>
        <strain evidence="4">2023CK-00345</strain>
    </source>
</reference>
<dbReference type="SUPFAM" id="SSF53955">
    <property type="entry name" value="Lysozyme-like"/>
    <property type="match status" value="1"/>
</dbReference>
<organism evidence="4">
    <name type="scientific">Escherichia coli</name>
    <dbReference type="NCBI Taxonomy" id="562"/>
    <lineage>
        <taxon>Bacteria</taxon>
        <taxon>Pseudomonadati</taxon>
        <taxon>Pseudomonadota</taxon>
        <taxon>Gammaproteobacteria</taxon>
        <taxon>Enterobacterales</taxon>
        <taxon>Enterobacteriaceae</taxon>
        <taxon>Escherichia</taxon>
    </lineage>
</organism>
<dbReference type="PANTHER" id="PTHR37423">
    <property type="entry name" value="SOLUBLE LYTIC MUREIN TRANSGLYCOSYLASE-RELATED"/>
    <property type="match status" value="1"/>
</dbReference>
<proteinExistence type="inferred from homology"/>
<sequence>MLAFLISGGISASTDEEILLASITAPGVTSFTDESPSSEWITAMQGRWGSTTDMKDMRSLREIREAVIAEINAVSEPVVEKTGPENKESTTGIKISEKIQSIINKYAEKYQISETLLKALIKTESGFNPNAVSRKGAKGLMQLMPVHTKRHNADPFDVETNVKIGTGHLSYLLDKYGDLRLALAAYNAGEGAVDKYGGIPPYKETQQYVNKIMAMLGG</sequence>
<evidence type="ECO:0000256" key="1">
    <source>
        <dbReference type="ARBA" id="ARBA00007734"/>
    </source>
</evidence>
<dbReference type="EMBL" id="ABLFQU030000090">
    <property type="protein sequence ID" value="EMM0028532.1"/>
    <property type="molecule type" value="Genomic_DNA"/>
</dbReference>